<dbReference type="OrthoDB" id="1640349at2"/>
<keyword evidence="2" id="KW-1133">Transmembrane helix</keyword>
<dbReference type="EMBL" id="FUXM01000007">
    <property type="protein sequence ID" value="SJZ78157.1"/>
    <property type="molecule type" value="Genomic_DNA"/>
</dbReference>
<organism evidence="3 4">
    <name type="scientific">Carboxydocella sporoproducens DSM 16521</name>
    <dbReference type="NCBI Taxonomy" id="1121270"/>
    <lineage>
        <taxon>Bacteria</taxon>
        <taxon>Bacillati</taxon>
        <taxon>Bacillota</taxon>
        <taxon>Clostridia</taxon>
        <taxon>Eubacteriales</taxon>
        <taxon>Clostridiales Family XVI. Incertae Sedis</taxon>
        <taxon>Carboxydocella</taxon>
    </lineage>
</organism>
<name>A0A1T4NGK5_9FIRM</name>
<sequence length="400" mass="45248">MLVQRILAWLRGYVIIRIRGPRLERLLNMAVSRGIYLWDIVRLKDGSALAKVSLPGFLALRHLRRRLNLQLGIAARRGLPFWWSALKKRQMLLYGALLFVFVLYLGASFVWQVDVVGNKNLSREQLLRAAEAQGLKPGVWKKQLPLERLEKQLLLQFPQLAWLEIDFEGTRALIRVAEKKLPPEKEVAIEGPASLVANKEGVICEILVFSGEGRVKEGDTVKPGDILIDGVLTPPVPTTPDSPPPEPKKVQAQGIVRARVWYEAIVETERELSWQEPGEVIGRKVIVNLRGHSYTLWQWENNRSSGPRVTAEKRRNPLPGVELITVEQKQLLTRRKQLTAAEAETLVREKAWQQIASQLPAGAEVLQKSFTLLDSGNNSTVKGRIIVETREPIGELRRIE</sequence>
<dbReference type="NCBIfam" id="TIGR02876">
    <property type="entry name" value="spore_yqfD"/>
    <property type="match status" value="1"/>
</dbReference>
<protein>
    <submittedName>
        <fullName evidence="3">Similar to stage IV sporulation protein</fullName>
    </submittedName>
</protein>
<evidence type="ECO:0000256" key="2">
    <source>
        <dbReference type="SAM" id="Phobius"/>
    </source>
</evidence>
<dbReference type="RefSeq" id="WP_078664986.1">
    <property type="nucleotide sequence ID" value="NZ_FUXM01000007.1"/>
</dbReference>
<keyword evidence="2" id="KW-0812">Transmembrane</keyword>
<dbReference type="PIRSF" id="PIRSF029895">
    <property type="entry name" value="SpoIV"/>
    <property type="match status" value="1"/>
</dbReference>
<evidence type="ECO:0000256" key="1">
    <source>
        <dbReference type="SAM" id="MobiDB-lite"/>
    </source>
</evidence>
<gene>
    <name evidence="3" type="ORF">SAMN02745885_00888</name>
</gene>
<feature type="transmembrane region" description="Helical" evidence="2">
    <location>
        <begin position="91"/>
        <end position="111"/>
    </location>
</feature>
<accession>A0A1T4NGK5</accession>
<feature type="region of interest" description="Disordered" evidence="1">
    <location>
        <begin position="230"/>
        <end position="250"/>
    </location>
</feature>
<dbReference type="AlphaFoldDB" id="A0A1T4NGK5"/>
<evidence type="ECO:0000313" key="4">
    <source>
        <dbReference type="Proteomes" id="UP000189933"/>
    </source>
</evidence>
<dbReference type="InterPro" id="IPR010690">
    <property type="entry name" value="YqfD"/>
</dbReference>
<dbReference type="Proteomes" id="UP000189933">
    <property type="component" value="Unassembled WGS sequence"/>
</dbReference>
<feature type="compositionally biased region" description="Pro residues" evidence="1">
    <location>
        <begin position="234"/>
        <end position="245"/>
    </location>
</feature>
<evidence type="ECO:0000313" key="3">
    <source>
        <dbReference type="EMBL" id="SJZ78157.1"/>
    </source>
</evidence>
<keyword evidence="2" id="KW-0472">Membrane</keyword>
<proteinExistence type="predicted"/>
<keyword evidence="4" id="KW-1185">Reference proteome</keyword>
<dbReference type="Pfam" id="PF06898">
    <property type="entry name" value="YqfD"/>
    <property type="match status" value="1"/>
</dbReference>
<reference evidence="4" key="1">
    <citation type="submission" date="2017-02" db="EMBL/GenBank/DDBJ databases">
        <authorList>
            <person name="Varghese N."/>
            <person name="Submissions S."/>
        </authorList>
    </citation>
    <scope>NUCLEOTIDE SEQUENCE [LARGE SCALE GENOMIC DNA]</scope>
    <source>
        <strain evidence="4">DSM 16521</strain>
    </source>
</reference>